<reference evidence="4" key="1">
    <citation type="submission" date="2016-06" db="EMBL/GenBank/DDBJ databases">
        <authorList>
            <person name="Varghese N."/>
            <person name="Submissions Spin"/>
        </authorList>
    </citation>
    <scope>NUCLEOTIDE SEQUENCE [LARGE SCALE GENOMIC DNA]</scope>
    <source>
        <strain evidence="4">DSM 43816</strain>
    </source>
</reference>
<organism evidence="3 4">
    <name type="scientific">Micromonospora echinospora</name>
    <name type="common">Micromonospora purpurea</name>
    <dbReference type="NCBI Taxonomy" id="1877"/>
    <lineage>
        <taxon>Bacteria</taxon>
        <taxon>Bacillati</taxon>
        <taxon>Actinomycetota</taxon>
        <taxon>Actinomycetes</taxon>
        <taxon>Micromonosporales</taxon>
        <taxon>Micromonosporaceae</taxon>
        <taxon>Micromonospora</taxon>
    </lineage>
</organism>
<evidence type="ECO:0008006" key="5">
    <source>
        <dbReference type="Google" id="ProtNLM"/>
    </source>
</evidence>
<feature type="region of interest" description="Disordered" evidence="1">
    <location>
        <begin position="1"/>
        <end position="24"/>
    </location>
</feature>
<dbReference type="OrthoDB" id="4869119at2"/>
<keyword evidence="2" id="KW-0812">Transmembrane</keyword>
<evidence type="ECO:0000256" key="2">
    <source>
        <dbReference type="SAM" id="Phobius"/>
    </source>
</evidence>
<accession>A0A1C4W084</accession>
<keyword evidence="2" id="KW-1133">Transmembrane helix</keyword>
<dbReference type="EMBL" id="LT607413">
    <property type="protein sequence ID" value="SCE89535.1"/>
    <property type="molecule type" value="Genomic_DNA"/>
</dbReference>
<dbReference type="InParanoid" id="A0A1C4W084"/>
<sequence>MSRGVAERRFLGRRPGRRNTERGSVSVEVAVLAPAFIALMVLAGVAGRTAVGAEAIQAAAHDAARAASISRDAGTGRDAAVAAATEQLNWQGLDCVGPPSFSFTGSVDGAPTSFERAYAAAPGQPAAVSVQVSCTVSFADIHLSSVPGMPAGRPVSARFTSPLDSYRSRG</sequence>
<dbReference type="RefSeq" id="WP_088981182.1">
    <property type="nucleotide sequence ID" value="NZ_LT607413.1"/>
</dbReference>
<name>A0A1C4W084_MICEC</name>
<keyword evidence="2" id="KW-0472">Membrane</keyword>
<proteinExistence type="predicted"/>
<evidence type="ECO:0000313" key="3">
    <source>
        <dbReference type="EMBL" id="SCE89535.1"/>
    </source>
</evidence>
<dbReference type="AlphaFoldDB" id="A0A1C4W084"/>
<evidence type="ECO:0000256" key="1">
    <source>
        <dbReference type="SAM" id="MobiDB-lite"/>
    </source>
</evidence>
<dbReference type="Proteomes" id="UP000198253">
    <property type="component" value="Chromosome I"/>
</dbReference>
<feature type="compositionally biased region" description="Basic and acidic residues" evidence="1">
    <location>
        <begin position="1"/>
        <end position="10"/>
    </location>
</feature>
<protein>
    <recommendedName>
        <fullName evidence="5">TadE-like protein</fullName>
    </recommendedName>
</protein>
<evidence type="ECO:0000313" key="4">
    <source>
        <dbReference type="Proteomes" id="UP000198253"/>
    </source>
</evidence>
<gene>
    <name evidence="3" type="ORF">GA0070618_1741</name>
</gene>
<feature type="transmembrane region" description="Helical" evidence="2">
    <location>
        <begin position="23"/>
        <end position="46"/>
    </location>
</feature>
<keyword evidence="4" id="KW-1185">Reference proteome</keyword>